<accession>A0A645JCZ9</accession>
<feature type="compositionally biased region" description="Low complexity" evidence="1">
    <location>
        <begin position="50"/>
        <end position="73"/>
    </location>
</feature>
<comment type="caution">
    <text evidence="2">The sequence shown here is derived from an EMBL/GenBank/DDBJ whole genome shotgun (WGS) entry which is preliminary data.</text>
</comment>
<proteinExistence type="predicted"/>
<evidence type="ECO:0000313" key="2">
    <source>
        <dbReference type="EMBL" id="MPN61595.1"/>
    </source>
</evidence>
<sequence length="73" mass="8219">MDKKAENKMNKTTQRNSTSGTSTSTSKNSEMNMNRTEFAQEYNLNTDKQSNNCSKNNTNSTNKTNKTNSNKNS</sequence>
<evidence type="ECO:0000256" key="1">
    <source>
        <dbReference type="SAM" id="MobiDB-lite"/>
    </source>
</evidence>
<dbReference type="EMBL" id="VSSQ01138423">
    <property type="protein sequence ID" value="MPN61595.1"/>
    <property type="molecule type" value="Genomic_DNA"/>
</dbReference>
<feature type="compositionally biased region" description="Polar residues" evidence="1">
    <location>
        <begin position="30"/>
        <end position="49"/>
    </location>
</feature>
<reference evidence="2" key="1">
    <citation type="submission" date="2019-08" db="EMBL/GenBank/DDBJ databases">
        <authorList>
            <person name="Kucharzyk K."/>
            <person name="Murdoch R.W."/>
            <person name="Higgins S."/>
            <person name="Loffler F."/>
        </authorList>
    </citation>
    <scope>NUCLEOTIDE SEQUENCE</scope>
</reference>
<feature type="region of interest" description="Disordered" evidence="1">
    <location>
        <begin position="1"/>
        <end position="73"/>
    </location>
</feature>
<protein>
    <submittedName>
        <fullName evidence="2">Uncharacterized protein</fullName>
    </submittedName>
</protein>
<feature type="compositionally biased region" description="Low complexity" evidence="1">
    <location>
        <begin position="12"/>
        <end position="29"/>
    </location>
</feature>
<name>A0A645JCZ9_9ZZZZ</name>
<dbReference type="AlphaFoldDB" id="A0A645JCZ9"/>
<gene>
    <name evidence="2" type="ORF">SDC9_209333</name>
</gene>
<organism evidence="2">
    <name type="scientific">bioreactor metagenome</name>
    <dbReference type="NCBI Taxonomy" id="1076179"/>
    <lineage>
        <taxon>unclassified sequences</taxon>
        <taxon>metagenomes</taxon>
        <taxon>ecological metagenomes</taxon>
    </lineage>
</organism>